<dbReference type="AlphaFoldDB" id="A0A1S2VQQ0"/>
<organism evidence="2 3">
    <name type="scientific">Arsenicibacter rosenii</name>
    <dbReference type="NCBI Taxonomy" id="1750698"/>
    <lineage>
        <taxon>Bacteria</taxon>
        <taxon>Pseudomonadati</taxon>
        <taxon>Bacteroidota</taxon>
        <taxon>Cytophagia</taxon>
        <taxon>Cytophagales</taxon>
        <taxon>Spirosomataceae</taxon>
        <taxon>Arsenicibacter</taxon>
    </lineage>
</organism>
<evidence type="ECO:0000313" key="3">
    <source>
        <dbReference type="Proteomes" id="UP000181790"/>
    </source>
</evidence>
<comment type="caution">
    <text evidence="2">The sequence shown here is derived from an EMBL/GenBank/DDBJ whole genome shotgun (WGS) entry which is preliminary data.</text>
</comment>
<sequence length="304" mass="35874">MKRDDSLWKSLLEDIFDDFLQFFIPDAEQIFDFDKGFVFLDKELNQLFPPAEDEFQPRYVDKLIKVFTRQGTEAWILVHIEVQGYRDNAFAKRMYEYYARIFDKYQQSVVAFAILTDRYRSFKPEFYESSLLGTTLTYRYNVYKVIEQDQALLSQNPNPFAVVIMTVLLALQKRRLTETQLFDLKVDLAKRLLIRSYSKPKIRTLLNFLRFYIRFENPDSISKFDEQIDTITNQPKNMGLEEFLLYRAEKLGMRQGLAQGIEQQNKLFIQNLLTQTDFTVEKIASLVGVSTDVVVKIKTTLEQA</sequence>
<dbReference type="Pfam" id="PF04754">
    <property type="entry name" value="Transposase_31"/>
    <property type="match status" value="1"/>
</dbReference>
<dbReference type="RefSeq" id="WP_071502335.1">
    <property type="nucleotide sequence ID" value="NZ_MORL01000002.1"/>
</dbReference>
<dbReference type="PANTHER" id="PTHR35586">
    <property type="entry name" value="SLL1691 PROTEIN"/>
    <property type="match status" value="1"/>
</dbReference>
<dbReference type="InterPro" id="IPR006842">
    <property type="entry name" value="Transposase_31"/>
</dbReference>
<dbReference type="OrthoDB" id="944318at2"/>
<dbReference type="PANTHER" id="PTHR35586:SF1">
    <property type="entry name" value="SLL1691 PROTEIN"/>
    <property type="match status" value="1"/>
</dbReference>
<dbReference type="EMBL" id="MORL01000002">
    <property type="protein sequence ID" value="OIN60535.1"/>
    <property type="molecule type" value="Genomic_DNA"/>
</dbReference>
<evidence type="ECO:0000259" key="1">
    <source>
        <dbReference type="Pfam" id="PF04754"/>
    </source>
</evidence>
<evidence type="ECO:0000313" key="2">
    <source>
        <dbReference type="EMBL" id="OIN60535.1"/>
    </source>
</evidence>
<reference evidence="2 3" key="1">
    <citation type="submission" date="2016-10" db="EMBL/GenBank/DDBJ databases">
        <title>Arsenicibacter rosenii gen. nov., sp. nov., an efficient arsenic-methylating bacterium isolated from an arsenic-contaminated paddy soil.</title>
        <authorList>
            <person name="Huang K."/>
        </authorList>
    </citation>
    <scope>NUCLEOTIDE SEQUENCE [LARGE SCALE GENOMIC DNA]</scope>
    <source>
        <strain evidence="2 3">SM-1</strain>
    </source>
</reference>
<accession>A0A1S2VQQ0</accession>
<dbReference type="Proteomes" id="UP000181790">
    <property type="component" value="Unassembled WGS sequence"/>
</dbReference>
<protein>
    <recommendedName>
        <fullName evidence="1">Transposase (putative) YhgA-like domain-containing protein</fullName>
    </recommendedName>
</protein>
<keyword evidence="3" id="KW-1185">Reference proteome</keyword>
<feature type="domain" description="Transposase (putative) YhgA-like" evidence="1">
    <location>
        <begin position="52"/>
        <end position="107"/>
    </location>
</feature>
<proteinExistence type="predicted"/>
<name>A0A1S2VQQ0_9BACT</name>
<gene>
    <name evidence="2" type="ORF">BLX24_05890</name>
</gene>